<evidence type="ECO:0000313" key="3">
    <source>
        <dbReference type="Proteomes" id="UP000654075"/>
    </source>
</evidence>
<accession>A0A813EHJ1</accession>
<organism evidence="2 3">
    <name type="scientific">Polarella glacialis</name>
    <name type="common">Dinoflagellate</name>
    <dbReference type="NCBI Taxonomy" id="89957"/>
    <lineage>
        <taxon>Eukaryota</taxon>
        <taxon>Sar</taxon>
        <taxon>Alveolata</taxon>
        <taxon>Dinophyceae</taxon>
        <taxon>Suessiales</taxon>
        <taxon>Suessiaceae</taxon>
        <taxon>Polarella</taxon>
    </lineage>
</organism>
<evidence type="ECO:0000256" key="1">
    <source>
        <dbReference type="SAM" id="MobiDB-lite"/>
    </source>
</evidence>
<evidence type="ECO:0000313" key="2">
    <source>
        <dbReference type="EMBL" id="CAE8597113.1"/>
    </source>
</evidence>
<proteinExistence type="predicted"/>
<gene>
    <name evidence="2" type="ORF">PGLA1383_LOCUS15565</name>
</gene>
<sequence>MDERYGTDWPVECRAPNWREKGRRHGLWTFSAPCEALYGHHSFAREVPVSQAPQVAGLGIRMLAWLCAAMRSTDHGADATDRHASPVASRPPKERLGTQTPARSTAADSLGLTSQVCGAHARAPGTPSVNGSTSAPPTEQMEGEEASWWVLREASALMAPSLQRGMGSSFTFLETGVQRGGGGGGGGGEAPGYGDGQEVALQYLSDLALHPSPDLLCEVIIRLWPATQGGDCGRRDYKYGLFRGLPGGLLLCVLAEASADSLQPCLGPA</sequence>
<feature type="compositionally biased region" description="Polar residues" evidence="1">
    <location>
        <begin position="97"/>
        <end position="116"/>
    </location>
</feature>
<comment type="caution">
    <text evidence="2">The sequence shown here is derived from an EMBL/GenBank/DDBJ whole genome shotgun (WGS) entry which is preliminary data.</text>
</comment>
<dbReference type="AlphaFoldDB" id="A0A813EHJ1"/>
<dbReference type="EMBL" id="CAJNNV010009198">
    <property type="protein sequence ID" value="CAE8597113.1"/>
    <property type="molecule type" value="Genomic_DNA"/>
</dbReference>
<dbReference type="Proteomes" id="UP000654075">
    <property type="component" value="Unassembled WGS sequence"/>
</dbReference>
<protein>
    <submittedName>
        <fullName evidence="2">Uncharacterized protein</fullName>
    </submittedName>
</protein>
<reference evidence="2" key="1">
    <citation type="submission" date="2021-02" db="EMBL/GenBank/DDBJ databases">
        <authorList>
            <person name="Dougan E. K."/>
            <person name="Rhodes N."/>
            <person name="Thang M."/>
            <person name="Chan C."/>
        </authorList>
    </citation>
    <scope>NUCLEOTIDE SEQUENCE</scope>
</reference>
<name>A0A813EHJ1_POLGL</name>
<feature type="compositionally biased region" description="Polar residues" evidence="1">
    <location>
        <begin position="127"/>
        <end position="137"/>
    </location>
</feature>
<feature type="region of interest" description="Disordered" evidence="1">
    <location>
        <begin position="76"/>
        <end position="140"/>
    </location>
</feature>
<keyword evidence="3" id="KW-1185">Reference proteome</keyword>